<dbReference type="Proteomes" id="UP001161669">
    <property type="component" value="Segment"/>
</dbReference>
<name>A0A3T1CWU5_9VIRU</name>
<organism evidence="1 2">
    <name type="scientific">Acanthamoeba castellanii medusavirus J1</name>
    <dbReference type="NCBI Taxonomy" id="3114988"/>
    <lineage>
        <taxon>Viruses</taxon>
        <taxon>Varidnaviria</taxon>
        <taxon>Bamfordvirae</taxon>
        <taxon>Nucleocytoviricota</taxon>
        <taxon>Megaviricetes</taxon>
        <taxon>Mamonoviridae</taxon>
        <taxon>Medusavirus</taxon>
        <taxon>Medusavirus medusae</taxon>
    </lineage>
</organism>
<evidence type="ECO:0000313" key="2">
    <source>
        <dbReference type="Proteomes" id="UP001161669"/>
    </source>
</evidence>
<proteinExistence type="predicted"/>
<dbReference type="KEGG" id="vg:80540655"/>
<accession>A0A3T1CWU5</accession>
<keyword evidence="2" id="KW-1185">Reference proteome</keyword>
<sequence length="93" mass="10518">MSGHVRYIVNVPANTVDLDEGDFVEVACLFWSEDQAMDLDTHNFQPLHAVFDEIVKSRLGANWEASIEDRFDIIDTPDANAKIDVDCSDFIRS</sequence>
<reference evidence="2" key="1">
    <citation type="journal article" date="2019" name="J. Virol.">
        <title>Medusavirus, a novel large DNA virus discovered from hot spring water.</title>
        <authorList>
            <person name="Yoshikawa G."/>
            <person name="Blanc-Mathieu R."/>
            <person name="Song C."/>
            <person name="Kayama Y."/>
            <person name="Mochizuki T."/>
            <person name="Murata K."/>
            <person name="Ogata H."/>
            <person name="Takemura M."/>
        </authorList>
    </citation>
    <scope>NUCLEOTIDE SEQUENCE [LARGE SCALE GENOMIC DNA]</scope>
</reference>
<protein>
    <submittedName>
        <fullName evidence="1">Uncharacterized protein</fullName>
    </submittedName>
</protein>
<evidence type="ECO:0000313" key="1">
    <source>
        <dbReference type="EMBL" id="BBI30303.1"/>
    </source>
</evidence>
<dbReference type="EMBL" id="AP018495">
    <property type="protein sequence ID" value="BBI30303.1"/>
    <property type="molecule type" value="Genomic_DNA"/>
</dbReference>